<gene>
    <name evidence="1" type="ORF">DAT39_023029</name>
</gene>
<organism evidence="1 2">
    <name type="scientific">Clarias magur</name>
    <name type="common">Asian catfish</name>
    <name type="synonym">Macropteronotus magur</name>
    <dbReference type="NCBI Taxonomy" id="1594786"/>
    <lineage>
        <taxon>Eukaryota</taxon>
        <taxon>Metazoa</taxon>
        <taxon>Chordata</taxon>
        <taxon>Craniata</taxon>
        <taxon>Vertebrata</taxon>
        <taxon>Euteleostomi</taxon>
        <taxon>Actinopterygii</taxon>
        <taxon>Neopterygii</taxon>
        <taxon>Teleostei</taxon>
        <taxon>Ostariophysi</taxon>
        <taxon>Siluriformes</taxon>
        <taxon>Clariidae</taxon>
        <taxon>Clarias</taxon>
    </lineage>
</organism>
<dbReference type="OrthoDB" id="2686689at2759"/>
<dbReference type="AlphaFoldDB" id="A0A8J4TCQ7"/>
<dbReference type="PANTHER" id="PTHR46791:SF9">
    <property type="entry name" value="INTEGRASE CATALYTIC DOMAIN-CONTAINING PROTEIN"/>
    <property type="match status" value="1"/>
</dbReference>
<protein>
    <submittedName>
        <fullName evidence="1">Uncharacterized protein</fullName>
    </submittedName>
</protein>
<dbReference type="SUPFAM" id="SSF46689">
    <property type="entry name" value="Homeodomain-like"/>
    <property type="match status" value="1"/>
</dbReference>
<evidence type="ECO:0000313" key="2">
    <source>
        <dbReference type="Proteomes" id="UP000727407"/>
    </source>
</evidence>
<reference evidence="1" key="1">
    <citation type="submission" date="2020-07" db="EMBL/GenBank/DDBJ databases">
        <title>Clarias magur genome sequencing, assembly and annotation.</title>
        <authorList>
            <person name="Kushwaha B."/>
            <person name="Kumar R."/>
            <person name="Das P."/>
            <person name="Joshi C.G."/>
            <person name="Kumar D."/>
            <person name="Nagpure N.S."/>
            <person name="Pandey M."/>
            <person name="Agarwal S."/>
            <person name="Srivastava S."/>
            <person name="Singh M."/>
            <person name="Sahoo L."/>
            <person name="Jayasankar P."/>
            <person name="Meher P.K."/>
            <person name="Koringa P.G."/>
            <person name="Iquebal M.A."/>
            <person name="Das S.P."/>
            <person name="Bit A."/>
            <person name="Patnaik S."/>
            <person name="Patel N."/>
            <person name="Shah T.M."/>
            <person name="Hinsu A."/>
            <person name="Jena J.K."/>
        </authorList>
    </citation>
    <scope>NUCLEOTIDE SEQUENCE</scope>
    <source>
        <strain evidence="1">CIFAMagur01</strain>
        <tissue evidence="1">Testis</tissue>
    </source>
</reference>
<sequence length="226" mass="25814">MADAVLRRIRRRCTAIERAYHQGSAGQREVHTIDISIANLRRVADSLSAEAMQDLVQSLTDLRSVITAASNASCPSFHAAYLLHSGRRGRPALDITRQQIELLLTQGFTVRAMARMLGCSSSYLHKKMKSFQISVRNRFTTISDANLEEHIRRLHNQFPRSGSEMMRAYLYAEGVVVPRRRVRETLNRIDPAAAALRWSQAVARRTYYVPFPNSLWHIDGHMRLIR</sequence>
<proteinExistence type="predicted"/>
<comment type="caution">
    <text evidence="1">The sequence shown here is derived from an EMBL/GenBank/DDBJ whole genome shotgun (WGS) entry which is preliminary data.</text>
</comment>
<dbReference type="PANTHER" id="PTHR46791">
    <property type="entry name" value="EXPRESSED PROTEIN"/>
    <property type="match status" value="1"/>
</dbReference>
<name>A0A8J4TCQ7_CLAMG</name>
<evidence type="ECO:0000313" key="1">
    <source>
        <dbReference type="EMBL" id="KAF5882737.1"/>
    </source>
</evidence>
<keyword evidence="2" id="KW-1185">Reference proteome</keyword>
<dbReference type="Proteomes" id="UP000727407">
    <property type="component" value="Unassembled WGS sequence"/>
</dbReference>
<feature type="non-terminal residue" evidence="1">
    <location>
        <position position="1"/>
    </location>
</feature>
<dbReference type="InterPro" id="IPR009057">
    <property type="entry name" value="Homeodomain-like_sf"/>
</dbReference>
<dbReference type="EMBL" id="QNUK01001382">
    <property type="protein sequence ID" value="KAF5882737.1"/>
    <property type="molecule type" value="Genomic_DNA"/>
</dbReference>
<accession>A0A8J4TCQ7</accession>